<keyword evidence="2" id="KW-1185">Reference proteome</keyword>
<dbReference type="Proteomes" id="UP000249464">
    <property type="component" value="Unassembled WGS sequence"/>
</dbReference>
<sequence>MSLPGGAFTAKPFARAHPLAVQPFFHHLVKTLQTSFTILTSSLEVYRIDQGTREEVAKALLPSKHKLQPAPRASHCEY</sequence>
<gene>
    <name evidence="1" type="primary">BQ5605_C012g06955</name>
    <name evidence="1" type="ORF">BQ5605_C012G06955</name>
</gene>
<dbReference type="EMBL" id="FQNC01000014">
    <property type="protein sequence ID" value="SGY16700.1"/>
    <property type="molecule type" value="Genomic_DNA"/>
</dbReference>
<evidence type="ECO:0000313" key="2">
    <source>
        <dbReference type="Proteomes" id="UP000249464"/>
    </source>
</evidence>
<dbReference type="AlphaFoldDB" id="A0A2X0LSE5"/>
<proteinExistence type="predicted"/>
<accession>A0A2X0LSE5</accession>
<protein>
    <submittedName>
        <fullName evidence="1">BQ5605_C012g06955 protein</fullName>
    </submittedName>
</protein>
<evidence type="ECO:0000313" key="1">
    <source>
        <dbReference type="EMBL" id="SGY16700.1"/>
    </source>
</evidence>
<name>A0A2X0LSE5_9BASI</name>
<reference evidence="1 2" key="1">
    <citation type="submission" date="2016-11" db="EMBL/GenBank/DDBJ databases">
        <authorList>
            <person name="Jaros S."/>
            <person name="Januszkiewicz K."/>
            <person name="Wedrychowicz H."/>
        </authorList>
    </citation>
    <scope>NUCLEOTIDE SEQUENCE [LARGE SCALE GENOMIC DNA]</scope>
</reference>
<organism evidence="1 2">
    <name type="scientific">Microbotryum silenes-dioicae</name>
    <dbReference type="NCBI Taxonomy" id="796604"/>
    <lineage>
        <taxon>Eukaryota</taxon>
        <taxon>Fungi</taxon>
        <taxon>Dikarya</taxon>
        <taxon>Basidiomycota</taxon>
        <taxon>Pucciniomycotina</taxon>
        <taxon>Microbotryomycetes</taxon>
        <taxon>Microbotryales</taxon>
        <taxon>Microbotryaceae</taxon>
        <taxon>Microbotryum</taxon>
    </lineage>
</organism>
<dbReference type="STRING" id="796604.A0A2X0LSE5"/>